<sequence>MRVAFVCVQNAGRSQMATAFAERERADRGVGDEVEILTGGTQPAEHVHEGVVASMRRVGIDVSDRTPREVSPDELQSADYVVTMGCAAADVCPATWGG</sequence>
<dbReference type="InterPro" id="IPR023485">
    <property type="entry name" value="Ptyr_pPase"/>
</dbReference>
<dbReference type="GO" id="GO:0046685">
    <property type="term" value="P:response to arsenic-containing substance"/>
    <property type="evidence" value="ECO:0007669"/>
    <property type="project" value="UniProtKB-KW"/>
</dbReference>
<keyword evidence="1" id="KW-0059">Arsenical resistance</keyword>
<evidence type="ECO:0000313" key="3">
    <source>
        <dbReference type="EMBL" id="MFC6723606.1"/>
    </source>
</evidence>
<protein>
    <submittedName>
        <fullName evidence="3">Low molecular weight phosphatase family protein</fullName>
    </submittedName>
</protein>
<reference evidence="3 4" key="1">
    <citation type="journal article" date="2019" name="Int. J. Syst. Evol. Microbiol.">
        <title>The Global Catalogue of Microorganisms (GCM) 10K type strain sequencing project: providing services to taxonomists for standard genome sequencing and annotation.</title>
        <authorList>
            <consortium name="The Broad Institute Genomics Platform"/>
            <consortium name="The Broad Institute Genome Sequencing Center for Infectious Disease"/>
            <person name="Wu L."/>
            <person name="Ma J."/>
        </authorList>
    </citation>
    <scope>NUCLEOTIDE SEQUENCE [LARGE SCALE GENOMIC DNA]</scope>
    <source>
        <strain evidence="3 4">NBRC 111368</strain>
    </source>
</reference>
<organism evidence="3 4">
    <name type="scientific">Halobium palmae</name>
    <dbReference type="NCBI Taxonomy" id="1776492"/>
    <lineage>
        <taxon>Archaea</taxon>
        <taxon>Methanobacteriati</taxon>
        <taxon>Methanobacteriota</taxon>
        <taxon>Stenosarchaea group</taxon>
        <taxon>Halobacteria</taxon>
        <taxon>Halobacteriales</taxon>
        <taxon>Haloferacaceae</taxon>
        <taxon>Halobium</taxon>
    </lineage>
</organism>
<comment type="caution">
    <text evidence="3">The sequence shown here is derived from an EMBL/GenBank/DDBJ whole genome shotgun (WGS) entry which is preliminary data.</text>
</comment>
<dbReference type="Gene3D" id="3.40.50.2300">
    <property type="match status" value="1"/>
</dbReference>
<accession>A0ABD5RW92</accession>
<dbReference type="EMBL" id="JBHSWU010000028">
    <property type="protein sequence ID" value="MFC6723606.1"/>
    <property type="molecule type" value="Genomic_DNA"/>
</dbReference>
<dbReference type="AlphaFoldDB" id="A0ABD5RW92"/>
<dbReference type="Pfam" id="PF01451">
    <property type="entry name" value="LMWPc"/>
    <property type="match status" value="1"/>
</dbReference>
<evidence type="ECO:0000256" key="1">
    <source>
        <dbReference type="ARBA" id="ARBA00022849"/>
    </source>
</evidence>
<dbReference type="SUPFAM" id="SSF52788">
    <property type="entry name" value="Phosphotyrosine protein phosphatases I"/>
    <property type="match status" value="1"/>
</dbReference>
<dbReference type="PANTHER" id="PTHR43428">
    <property type="entry name" value="ARSENATE REDUCTASE"/>
    <property type="match status" value="1"/>
</dbReference>
<dbReference type="Proteomes" id="UP001596328">
    <property type="component" value="Unassembled WGS sequence"/>
</dbReference>
<evidence type="ECO:0000313" key="4">
    <source>
        <dbReference type="Proteomes" id="UP001596328"/>
    </source>
</evidence>
<dbReference type="InterPro" id="IPR036196">
    <property type="entry name" value="Ptyr_pPase_sf"/>
</dbReference>
<gene>
    <name evidence="3" type="ORF">ACFQE1_04220</name>
</gene>
<evidence type="ECO:0000259" key="2">
    <source>
        <dbReference type="SMART" id="SM00226"/>
    </source>
</evidence>
<dbReference type="PANTHER" id="PTHR43428:SF1">
    <property type="entry name" value="ARSENATE REDUCTASE"/>
    <property type="match status" value="1"/>
</dbReference>
<dbReference type="SMART" id="SM00226">
    <property type="entry name" value="LMWPc"/>
    <property type="match status" value="1"/>
</dbReference>
<feature type="domain" description="Phosphotyrosine protein phosphatase I" evidence="2">
    <location>
        <begin position="1"/>
        <end position="98"/>
    </location>
</feature>
<name>A0ABD5RW92_9EURY</name>
<feature type="non-terminal residue" evidence="3">
    <location>
        <position position="98"/>
    </location>
</feature>
<proteinExistence type="predicted"/>
<keyword evidence="4" id="KW-1185">Reference proteome</keyword>